<evidence type="ECO:0000313" key="14">
    <source>
        <dbReference type="Proteomes" id="UP001296873"/>
    </source>
</evidence>
<keyword evidence="5 11" id="KW-0808">Transferase</keyword>
<accession>A0ABS1DIN5</accession>
<dbReference type="EMBL" id="NRRL01000042">
    <property type="protein sequence ID" value="MBK1669245.1"/>
    <property type="molecule type" value="Genomic_DNA"/>
</dbReference>
<dbReference type="Gene3D" id="3.40.50.620">
    <property type="entry name" value="HUPs"/>
    <property type="match status" value="1"/>
</dbReference>
<dbReference type="NCBIfam" id="NF000845">
    <property type="entry name" value="PRK00071.2-4"/>
    <property type="match status" value="1"/>
</dbReference>
<evidence type="ECO:0000256" key="10">
    <source>
        <dbReference type="ARBA" id="ARBA00048721"/>
    </source>
</evidence>
<evidence type="ECO:0000256" key="8">
    <source>
        <dbReference type="ARBA" id="ARBA00022840"/>
    </source>
</evidence>
<reference evidence="13 14" key="1">
    <citation type="journal article" date="2020" name="Microorganisms">
        <title>Osmotic Adaptation and Compatible Solute Biosynthesis of Phototrophic Bacteria as Revealed from Genome Analyses.</title>
        <authorList>
            <person name="Imhoff J.F."/>
            <person name="Rahn T."/>
            <person name="Kunzel S."/>
            <person name="Keller A."/>
            <person name="Neulinger S.C."/>
        </authorList>
    </citation>
    <scope>NUCLEOTIDE SEQUENCE [LARGE SCALE GENOMIC DNA]</scope>
    <source>
        <strain evidence="13 14">DSM 9895</strain>
    </source>
</reference>
<evidence type="ECO:0000256" key="9">
    <source>
        <dbReference type="ARBA" id="ARBA00023027"/>
    </source>
</evidence>
<keyword evidence="7 11" id="KW-0547">Nucleotide-binding</keyword>
<evidence type="ECO:0000259" key="12">
    <source>
        <dbReference type="Pfam" id="PF01467"/>
    </source>
</evidence>
<dbReference type="PANTHER" id="PTHR39321">
    <property type="entry name" value="NICOTINATE-NUCLEOTIDE ADENYLYLTRANSFERASE-RELATED"/>
    <property type="match status" value="1"/>
</dbReference>
<organism evidence="13 14">
    <name type="scientific">Rhodovibrio sodomensis</name>
    <dbReference type="NCBI Taxonomy" id="1088"/>
    <lineage>
        <taxon>Bacteria</taxon>
        <taxon>Pseudomonadati</taxon>
        <taxon>Pseudomonadota</taxon>
        <taxon>Alphaproteobacteria</taxon>
        <taxon>Rhodospirillales</taxon>
        <taxon>Rhodovibrionaceae</taxon>
        <taxon>Rhodovibrio</taxon>
    </lineage>
</organism>
<evidence type="ECO:0000256" key="1">
    <source>
        <dbReference type="ARBA" id="ARBA00002324"/>
    </source>
</evidence>
<dbReference type="SUPFAM" id="SSF52374">
    <property type="entry name" value="Nucleotidylyl transferase"/>
    <property type="match status" value="1"/>
</dbReference>
<name>A0ABS1DIN5_9PROT</name>
<evidence type="ECO:0000256" key="11">
    <source>
        <dbReference type="HAMAP-Rule" id="MF_00244"/>
    </source>
</evidence>
<dbReference type="EC" id="2.7.7.18" evidence="11"/>
<dbReference type="Proteomes" id="UP001296873">
    <property type="component" value="Unassembled WGS sequence"/>
</dbReference>
<feature type="domain" description="Cytidyltransferase-like" evidence="12">
    <location>
        <begin position="18"/>
        <end position="198"/>
    </location>
</feature>
<dbReference type="InterPro" id="IPR005248">
    <property type="entry name" value="NadD/NMNAT"/>
</dbReference>
<dbReference type="NCBIfam" id="NF000843">
    <property type="entry name" value="PRK00071.2-2"/>
    <property type="match status" value="1"/>
</dbReference>
<evidence type="ECO:0000256" key="4">
    <source>
        <dbReference type="ARBA" id="ARBA00022642"/>
    </source>
</evidence>
<comment type="caution">
    <text evidence="13">The sequence shown here is derived from an EMBL/GenBank/DDBJ whole genome shotgun (WGS) entry which is preliminary data.</text>
</comment>
<evidence type="ECO:0000313" key="13">
    <source>
        <dbReference type="EMBL" id="MBK1669245.1"/>
    </source>
</evidence>
<dbReference type="HAMAP" id="MF_00244">
    <property type="entry name" value="NaMN_adenylyltr"/>
    <property type="match status" value="1"/>
</dbReference>
<evidence type="ECO:0000256" key="7">
    <source>
        <dbReference type="ARBA" id="ARBA00022741"/>
    </source>
</evidence>
<comment type="pathway">
    <text evidence="2 11">Cofactor biosynthesis; NAD(+) biosynthesis; deamido-NAD(+) from nicotinate D-ribonucleotide: step 1/1.</text>
</comment>
<keyword evidence="8 11" id="KW-0067">ATP-binding</keyword>
<protein>
    <recommendedName>
        <fullName evidence="11">Probable nicotinate-nucleotide adenylyltransferase</fullName>
        <ecNumber evidence="11">2.7.7.18</ecNumber>
    </recommendedName>
    <alternativeName>
        <fullName evidence="11">Deamido-NAD(+) diphosphorylase</fullName>
    </alternativeName>
    <alternativeName>
        <fullName evidence="11">Deamido-NAD(+) pyrophosphorylase</fullName>
    </alternativeName>
    <alternativeName>
        <fullName evidence="11">Nicotinate mononucleotide adenylyltransferase</fullName>
        <shortName evidence="11">NaMN adenylyltransferase</shortName>
    </alternativeName>
</protein>
<keyword evidence="14" id="KW-1185">Reference proteome</keyword>
<keyword evidence="9 11" id="KW-0520">NAD</keyword>
<comment type="catalytic activity">
    <reaction evidence="10 11">
        <text>nicotinate beta-D-ribonucleotide + ATP + H(+) = deamido-NAD(+) + diphosphate</text>
        <dbReference type="Rhea" id="RHEA:22860"/>
        <dbReference type="ChEBI" id="CHEBI:15378"/>
        <dbReference type="ChEBI" id="CHEBI:30616"/>
        <dbReference type="ChEBI" id="CHEBI:33019"/>
        <dbReference type="ChEBI" id="CHEBI:57502"/>
        <dbReference type="ChEBI" id="CHEBI:58437"/>
        <dbReference type="EC" id="2.7.7.18"/>
    </reaction>
</comment>
<proteinExistence type="inferred from homology"/>
<dbReference type="CDD" id="cd02165">
    <property type="entry name" value="NMNAT"/>
    <property type="match status" value="1"/>
</dbReference>
<dbReference type="InterPro" id="IPR004821">
    <property type="entry name" value="Cyt_trans-like"/>
</dbReference>
<dbReference type="NCBIfam" id="TIGR00482">
    <property type="entry name" value="nicotinate (nicotinamide) nucleotide adenylyltransferase"/>
    <property type="match status" value="1"/>
</dbReference>
<evidence type="ECO:0000256" key="6">
    <source>
        <dbReference type="ARBA" id="ARBA00022695"/>
    </source>
</evidence>
<keyword evidence="4 11" id="KW-0662">Pyridine nucleotide biosynthesis</keyword>
<dbReference type="InterPro" id="IPR014729">
    <property type="entry name" value="Rossmann-like_a/b/a_fold"/>
</dbReference>
<evidence type="ECO:0000256" key="5">
    <source>
        <dbReference type="ARBA" id="ARBA00022679"/>
    </source>
</evidence>
<comment type="similarity">
    <text evidence="3 11">Belongs to the NadD family.</text>
</comment>
<keyword evidence="6 11" id="KW-0548">Nucleotidyltransferase</keyword>
<sequence length="201" mass="22297">MARALGGQLPARGQRIGLLGGSFNPAHGGHLTISEAALKRLRLDAVWWLVTPQNPLKPKTGMAPLADRLAGARAVIQGRPRVRATAIEADLGTLYTLDTLRALTRRFPGVRFVWLMGADNLVQIDRWAGWPQIFHSVPVAVFDRPNYSLRASAAKAAQRFRRARVRECNSGQLADQEPPAWVFLHATRDPRSATEIRAQRR</sequence>
<dbReference type="GO" id="GO:0016779">
    <property type="term" value="F:nucleotidyltransferase activity"/>
    <property type="evidence" value="ECO:0007669"/>
    <property type="project" value="UniProtKB-KW"/>
</dbReference>
<gene>
    <name evidence="11" type="primary">nadD</name>
    <name evidence="13" type="ORF">CKO28_14500</name>
</gene>
<dbReference type="PANTHER" id="PTHR39321:SF3">
    <property type="entry name" value="PHOSPHOPANTETHEINE ADENYLYLTRANSFERASE"/>
    <property type="match status" value="1"/>
</dbReference>
<dbReference type="Pfam" id="PF01467">
    <property type="entry name" value="CTP_transf_like"/>
    <property type="match status" value="1"/>
</dbReference>
<evidence type="ECO:0000256" key="2">
    <source>
        <dbReference type="ARBA" id="ARBA00005019"/>
    </source>
</evidence>
<comment type="function">
    <text evidence="1 11">Catalyzes the reversible adenylation of nicotinate mononucleotide (NaMN) to nicotinic acid adenine dinucleotide (NaAD).</text>
</comment>
<evidence type="ECO:0000256" key="3">
    <source>
        <dbReference type="ARBA" id="ARBA00009014"/>
    </source>
</evidence>